<dbReference type="InterPro" id="IPR013517">
    <property type="entry name" value="FG-GAP"/>
</dbReference>
<sequence>MKLFARSASCLLLLALVASCGDAKEEQEQDLCVRDNVVCLNGDVCNPSTGECERPKGLPWSPGEQAFRDASSDWGLDGLAANGQRISVTDVDGDGWADLSVRRAGGGKDDFSSGGERASWLLRNTGEGGFEDVTKASGLVATRSGADANTGRKIDLIIWGDVDNDGDLDAYTAFNKQNAQNEDTAEIMLNEGDGTFVFAAADDPVRNAGAIDSPGGASFVDVDRDGALDLWISQYAAQSPLQDRLLLGDGTGGFTEATADAGLSTEEWTSITTLNQAEGHSLSWGATACDLNGDGTPELMAASYGRAPNHLWLGQRADDGEVSFANESVASAYAFDDRTDWTDNESARCYCQLNPDAPDCDGVPAPELIQCNANTQLRWNHNNDREAFRLGGNSGTTVCADVNNDGWMDLLTTEIVHWDVGSSSDPSELLYNKQDPSVRFERPGNEATGLTREHELTAWNDGDITAAVFDFDNDGRKDVYIGSTDYPGTRGHLWHQKEDGTFERVPLADGIDHTSSHGVGVADYDRDGDLDIVVGHSRFRCGSGDHCYAPEEGHARLFENTIGQANNWLQVELEGADGTNRKAIGARVTVQTDAGTQVSEVGGGHGHYGVQHELARHFGLGAAEQATVTVRWPDENLSEETFDLEAGQRYIWKQGEEPVVAPQ</sequence>
<reference evidence="4 5" key="1">
    <citation type="submission" date="2019-06" db="EMBL/GenBank/DDBJ databases">
        <title>Persicimonas caeni gen. nov., sp. nov., a predatory bacterium isolated from solar saltern.</title>
        <authorList>
            <person name="Wang S."/>
        </authorList>
    </citation>
    <scope>NUCLEOTIDE SEQUENCE [LARGE SCALE GENOMIC DNA]</scope>
    <source>
        <strain evidence="4 5">YN101</strain>
    </source>
</reference>
<feature type="domain" description="ASPIC/UnbV" evidence="3">
    <location>
        <begin position="583"/>
        <end position="650"/>
    </location>
</feature>
<dbReference type="Gene3D" id="2.130.10.130">
    <property type="entry name" value="Integrin alpha, N-terminal"/>
    <property type="match status" value="2"/>
</dbReference>
<gene>
    <name evidence="4" type="ORF">FIV42_14515</name>
</gene>
<dbReference type="Pfam" id="PF13517">
    <property type="entry name" value="FG-GAP_3"/>
    <property type="match status" value="2"/>
</dbReference>
<evidence type="ECO:0000259" key="3">
    <source>
        <dbReference type="Pfam" id="PF07593"/>
    </source>
</evidence>
<evidence type="ECO:0000256" key="2">
    <source>
        <dbReference type="SAM" id="SignalP"/>
    </source>
</evidence>
<evidence type="ECO:0000256" key="1">
    <source>
        <dbReference type="ARBA" id="ARBA00022729"/>
    </source>
</evidence>
<feature type="signal peptide" evidence="2">
    <location>
        <begin position="1"/>
        <end position="23"/>
    </location>
</feature>
<accession>A0A4Y6PUC6</accession>
<keyword evidence="5" id="KW-1185">Reference proteome</keyword>
<evidence type="ECO:0000313" key="5">
    <source>
        <dbReference type="Proteomes" id="UP000315995"/>
    </source>
</evidence>
<dbReference type="InterPro" id="IPR011519">
    <property type="entry name" value="UnbV_ASPIC"/>
</dbReference>
<dbReference type="PROSITE" id="PS51257">
    <property type="entry name" value="PROKAR_LIPOPROTEIN"/>
    <property type="match status" value="1"/>
</dbReference>
<name>A0A4Y6PUC6_PERCE</name>
<dbReference type="InterPro" id="IPR027039">
    <property type="entry name" value="Crtac1"/>
</dbReference>
<dbReference type="SUPFAM" id="SSF69318">
    <property type="entry name" value="Integrin alpha N-terminal domain"/>
    <property type="match status" value="1"/>
</dbReference>
<dbReference type="Pfam" id="PF07593">
    <property type="entry name" value="UnbV_ASPIC"/>
    <property type="match status" value="1"/>
</dbReference>
<organism evidence="4 5">
    <name type="scientific">Persicimonas caeni</name>
    <dbReference type="NCBI Taxonomy" id="2292766"/>
    <lineage>
        <taxon>Bacteria</taxon>
        <taxon>Deltaproteobacteria</taxon>
        <taxon>Bradymonadales</taxon>
        <taxon>Bradymonadaceae</taxon>
        <taxon>Persicimonas</taxon>
    </lineage>
</organism>
<evidence type="ECO:0000313" key="4">
    <source>
        <dbReference type="EMBL" id="QDG51908.1"/>
    </source>
</evidence>
<dbReference type="RefSeq" id="WP_141198386.1">
    <property type="nucleotide sequence ID" value="NZ_CP041186.1"/>
</dbReference>
<dbReference type="EMBL" id="CP041186">
    <property type="protein sequence ID" value="QDG51908.1"/>
    <property type="molecule type" value="Genomic_DNA"/>
</dbReference>
<dbReference type="OrthoDB" id="5287961at2"/>
<dbReference type="AlphaFoldDB" id="A0A4Y6PUC6"/>
<dbReference type="PANTHER" id="PTHR16026">
    <property type="entry name" value="CARTILAGE ACIDIC PROTEIN 1"/>
    <property type="match status" value="1"/>
</dbReference>
<keyword evidence="1 2" id="KW-0732">Signal</keyword>
<dbReference type="PANTHER" id="PTHR16026:SF0">
    <property type="entry name" value="CARTILAGE ACIDIC PROTEIN 1"/>
    <property type="match status" value="1"/>
</dbReference>
<dbReference type="Proteomes" id="UP000315995">
    <property type="component" value="Chromosome"/>
</dbReference>
<feature type="chain" id="PRO_5030106455" evidence="2">
    <location>
        <begin position="24"/>
        <end position="663"/>
    </location>
</feature>
<protein>
    <submittedName>
        <fullName evidence="4">CRTAC1 family protein</fullName>
    </submittedName>
</protein>
<dbReference type="InterPro" id="IPR028994">
    <property type="entry name" value="Integrin_alpha_N"/>
</dbReference>
<proteinExistence type="predicted"/>
<accession>A0A5B8YBN2</accession>